<dbReference type="EMBL" id="JAAQOM010000010">
    <property type="protein sequence ID" value="NIA55407.1"/>
    <property type="molecule type" value="Genomic_DNA"/>
</dbReference>
<dbReference type="Gene3D" id="3.40.50.200">
    <property type="entry name" value="Peptidase S8/S53 domain"/>
    <property type="match status" value="1"/>
</dbReference>
<reference evidence="1 2" key="1">
    <citation type="submission" date="2020-03" db="EMBL/GenBank/DDBJ databases">
        <title>Genome sequence of strain Massilia sp. TW-1.</title>
        <authorList>
            <person name="Chaudhary D.K."/>
        </authorList>
    </citation>
    <scope>NUCLEOTIDE SEQUENCE [LARGE SCALE GENOMIC DNA]</scope>
    <source>
        <strain evidence="1 2">TW-1</strain>
    </source>
</reference>
<protein>
    <recommendedName>
        <fullName evidence="3">Peptidase S8/S53 domain-containing protein</fullName>
    </recommendedName>
</protein>
<comment type="caution">
    <text evidence="1">The sequence shown here is derived from an EMBL/GenBank/DDBJ whole genome shotgun (WGS) entry which is preliminary data.</text>
</comment>
<gene>
    <name evidence="1" type="ORF">HAV22_17360</name>
</gene>
<name>A0ABX0PE63_9BURK</name>
<dbReference type="RefSeq" id="WP_166860689.1">
    <property type="nucleotide sequence ID" value="NZ_JAAQOM010000010.1"/>
</dbReference>
<evidence type="ECO:0000313" key="2">
    <source>
        <dbReference type="Proteomes" id="UP000716322"/>
    </source>
</evidence>
<dbReference type="InterPro" id="IPR036852">
    <property type="entry name" value="Peptidase_S8/S53_dom_sf"/>
</dbReference>
<dbReference type="SUPFAM" id="SSF52743">
    <property type="entry name" value="Subtilisin-like"/>
    <property type="match status" value="1"/>
</dbReference>
<keyword evidence="2" id="KW-1185">Reference proteome</keyword>
<evidence type="ECO:0008006" key="3">
    <source>
        <dbReference type="Google" id="ProtNLM"/>
    </source>
</evidence>
<evidence type="ECO:0000313" key="1">
    <source>
        <dbReference type="EMBL" id="NIA55407.1"/>
    </source>
</evidence>
<sequence length="266" mass="26974">MTGLDLTMQREVLYAGLGFPRLLRARCAMRATTVALLDGPVDATAPHFARVSLVARGDPEAMQTPSDHATAMASLLVVPGADDHMHLLCWPTLGDAQAAGARCAQHLLEACAARPDFILLGFEFLGTAPGFLQAAQAALDTAHAAGIPVLAPAGNHGGAIAHPLYAHPALVPVTTAGSAWGPRAARGIGAPGHAVPVVLAGGRATTASGTSFAAALAGAALASLVARSPLPAAHLCAALHRGTGPASRTLPPDLDVWRAFQHLPLS</sequence>
<proteinExistence type="predicted"/>
<dbReference type="Proteomes" id="UP000716322">
    <property type="component" value="Unassembled WGS sequence"/>
</dbReference>
<accession>A0ABX0PE63</accession>
<organism evidence="1 2">
    <name type="scientific">Telluria antibiotica</name>
    <dbReference type="NCBI Taxonomy" id="2717319"/>
    <lineage>
        <taxon>Bacteria</taxon>
        <taxon>Pseudomonadati</taxon>
        <taxon>Pseudomonadota</taxon>
        <taxon>Betaproteobacteria</taxon>
        <taxon>Burkholderiales</taxon>
        <taxon>Oxalobacteraceae</taxon>
        <taxon>Telluria group</taxon>
        <taxon>Telluria</taxon>
    </lineage>
</organism>